<dbReference type="InterPro" id="IPR024078">
    <property type="entry name" value="LmbE-like_dom_sf"/>
</dbReference>
<protein>
    <submittedName>
        <fullName evidence="1">Bacillithiol biosynthesis deacetylase BshB2</fullName>
    </submittedName>
</protein>
<name>A0ABS4GWD7_9BACL</name>
<dbReference type="NCBIfam" id="TIGR04000">
    <property type="entry name" value="thiol_BshB2"/>
    <property type="match status" value="1"/>
</dbReference>
<dbReference type="EMBL" id="JAGGKT010000019">
    <property type="protein sequence ID" value="MBP1934342.1"/>
    <property type="molecule type" value="Genomic_DNA"/>
</dbReference>
<dbReference type="RefSeq" id="WP_209812340.1">
    <property type="nucleotide sequence ID" value="NZ_JAGGKT010000019.1"/>
</dbReference>
<evidence type="ECO:0000313" key="1">
    <source>
        <dbReference type="EMBL" id="MBP1934342.1"/>
    </source>
</evidence>
<sequence>MEKHVLLVFPHPDDEVFASGSAIQWSQQGTPVTYVCATLGEMGRNMGVPAYANRETLPQVRQQELMEACRQIGIDDLRLLGLRDKTLEFEDLDALADRLLAIIQEINPSLIITFYPGYSVHPDHNTCGEIVVRAVQKIPVEGRPPVYCRALVKNAEQVLGKPDITWDVSEVLEQKIEALKAHRTQVIGTKNGLGERLSKQDTESMNWFRFEHFWIYKEAIE</sequence>
<comment type="caution">
    <text evidence="1">The sequence shown here is derived from an EMBL/GenBank/DDBJ whole genome shotgun (WGS) entry which is preliminary data.</text>
</comment>
<dbReference type="PANTHER" id="PTHR12993">
    <property type="entry name" value="N-ACETYLGLUCOSAMINYL-PHOSPHATIDYLINOSITOL DE-N-ACETYLASE-RELATED"/>
    <property type="match status" value="1"/>
</dbReference>
<dbReference type="Pfam" id="PF02585">
    <property type="entry name" value="PIG-L"/>
    <property type="match status" value="1"/>
</dbReference>
<dbReference type="SUPFAM" id="SSF102588">
    <property type="entry name" value="LmbE-like"/>
    <property type="match status" value="1"/>
</dbReference>
<reference evidence="1 2" key="1">
    <citation type="submission" date="2021-03" db="EMBL/GenBank/DDBJ databases">
        <title>Genomic Encyclopedia of Type Strains, Phase IV (KMG-IV): sequencing the most valuable type-strain genomes for metagenomic binning, comparative biology and taxonomic classification.</title>
        <authorList>
            <person name="Goeker M."/>
        </authorList>
    </citation>
    <scope>NUCLEOTIDE SEQUENCE [LARGE SCALE GENOMIC DNA]</scope>
    <source>
        <strain evidence="1 2">DSM 24738</strain>
    </source>
</reference>
<keyword evidence="2" id="KW-1185">Reference proteome</keyword>
<dbReference type="PANTHER" id="PTHR12993:SF27">
    <property type="entry name" value="N-ACETYL-ALPHA-D-GLUCOSAMINYL L-MALATE DEACETYLASE 2-RELATED"/>
    <property type="match status" value="1"/>
</dbReference>
<evidence type="ECO:0000313" key="2">
    <source>
        <dbReference type="Proteomes" id="UP001519343"/>
    </source>
</evidence>
<proteinExistence type="predicted"/>
<accession>A0ABS4GWD7</accession>
<dbReference type="Gene3D" id="3.40.50.10320">
    <property type="entry name" value="LmbE-like"/>
    <property type="match status" value="1"/>
</dbReference>
<dbReference type="InterPro" id="IPR003737">
    <property type="entry name" value="GlcNAc_PI_deacetylase-related"/>
</dbReference>
<dbReference type="InterPro" id="IPR023841">
    <property type="entry name" value="BshB2"/>
</dbReference>
<organism evidence="1 2">
    <name type="scientific">Ammoniphilus resinae</name>
    <dbReference type="NCBI Taxonomy" id="861532"/>
    <lineage>
        <taxon>Bacteria</taxon>
        <taxon>Bacillati</taxon>
        <taxon>Bacillota</taxon>
        <taxon>Bacilli</taxon>
        <taxon>Bacillales</taxon>
        <taxon>Paenibacillaceae</taxon>
        <taxon>Aneurinibacillus group</taxon>
        <taxon>Ammoniphilus</taxon>
    </lineage>
</organism>
<gene>
    <name evidence="1" type="ORF">J2Z37_004362</name>
</gene>
<dbReference type="Proteomes" id="UP001519343">
    <property type="component" value="Unassembled WGS sequence"/>
</dbReference>